<evidence type="ECO:0000256" key="2">
    <source>
        <dbReference type="SAM" id="MobiDB-lite"/>
    </source>
</evidence>
<feature type="compositionally biased region" description="Pro residues" evidence="2">
    <location>
        <begin position="240"/>
        <end position="253"/>
    </location>
</feature>
<dbReference type="InterPro" id="IPR033336">
    <property type="entry name" value="SAXO1/2"/>
</dbReference>
<comment type="caution">
    <text evidence="3">The sequence shown here is derived from an EMBL/GenBank/DDBJ whole genome shotgun (WGS) entry which is preliminary data.</text>
</comment>
<evidence type="ECO:0000256" key="1">
    <source>
        <dbReference type="ARBA" id="ARBA00008738"/>
    </source>
</evidence>
<proteinExistence type="inferred from homology"/>
<dbReference type="Proteomes" id="UP000700334">
    <property type="component" value="Unassembled WGS sequence"/>
</dbReference>
<name>A0A8J6DQ12_GALPY</name>
<dbReference type="PANTHER" id="PTHR31516">
    <property type="entry name" value="STABILIZER OF AXONEMAL MICROTUBULES 2"/>
    <property type="match status" value="1"/>
</dbReference>
<dbReference type="GO" id="GO:0005879">
    <property type="term" value="C:axonemal microtubule"/>
    <property type="evidence" value="ECO:0007669"/>
    <property type="project" value="TreeGrafter"/>
</dbReference>
<dbReference type="GO" id="GO:0036126">
    <property type="term" value="C:sperm flagellum"/>
    <property type="evidence" value="ECO:0007669"/>
    <property type="project" value="TreeGrafter"/>
</dbReference>
<dbReference type="Pfam" id="PF05217">
    <property type="entry name" value="SAXO1-2"/>
    <property type="match status" value="2"/>
</dbReference>
<feature type="compositionally biased region" description="Low complexity" evidence="2">
    <location>
        <begin position="28"/>
        <end position="38"/>
    </location>
</feature>
<dbReference type="GO" id="GO:0005814">
    <property type="term" value="C:centriole"/>
    <property type="evidence" value="ECO:0007669"/>
    <property type="project" value="TreeGrafter"/>
</dbReference>
<evidence type="ECO:0000313" key="4">
    <source>
        <dbReference type="Proteomes" id="UP000700334"/>
    </source>
</evidence>
<keyword evidence="4" id="KW-1185">Reference proteome</keyword>
<dbReference type="OrthoDB" id="9664613at2759"/>
<evidence type="ECO:0000313" key="3">
    <source>
        <dbReference type="EMBL" id="KAG8516426.1"/>
    </source>
</evidence>
<reference evidence="3" key="1">
    <citation type="journal article" date="2021" name="Evol. Appl.">
        <title>The genome of the Pyrenean desman and the effects of bottlenecks and inbreeding on the genomic landscape of an endangered species.</title>
        <authorList>
            <person name="Escoda L."/>
            <person name="Castresana J."/>
        </authorList>
    </citation>
    <scope>NUCLEOTIDE SEQUENCE</scope>
    <source>
        <strain evidence="3">IBE-C5619</strain>
    </source>
</reference>
<dbReference type="EMBL" id="JAGFMF010011680">
    <property type="protein sequence ID" value="KAG8516426.1"/>
    <property type="molecule type" value="Genomic_DNA"/>
</dbReference>
<feature type="region of interest" description="Disordered" evidence="2">
    <location>
        <begin position="304"/>
        <end position="324"/>
    </location>
</feature>
<dbReference type="PANTHER" id="PTHR31516:SF6">
    <property type="entry name" value="STABILIZER OF AXONEMAL MICROTUBULES 2"/>
    <property type="match status" value="1"/>
</dbReference>
<feature type="compositionally biased region" description="Pro residues" evidence="2">
    <location>
        <begin position="209"/>
        <end position="219"/>
    </location>
</feature>
<protein>
    <submittedName>
        <fullName evidence="3">Stabilizer of axonemal microtubules 2</fullName>
    </submittedName>
</protein>
<organism evidence="3 4">
    <name type="scientific">Galemys pyrenaicus</name>
    <name type="common">Iberian desman</name>
    <name type="synonym">Pyrenean desman</name>
    <dbReference type="NCBI Taxonomy" id="202257"/>
    <lineage>
        <taxon>Eukaryota</taxon>
        <taxon>Metazoa</taxon>
        <taxon>Chordata</taxon>
        <taxon>Craniata</taxon>
        <taxon>Vertebrata</taxon>
        <taxon>Euteleostomi</taxon>
        <taxon>Mammalia</taxon>
        <taxon>Eutheria</taxon>
        <taxon>Laurasiatheria</taxon>
        <taxon>Eulipotyphla</taxon>
        <taxon>Talpidae</taxon>
        <taxon>Galemys</taxon>
    </lineage>
</organism>
<feature type="region of interest" description="Disordered" evidence="2">
    <location>
        <begin position="1"/>
        <end position="38"/>
    </location>
</feature>
<accession>A0A8J6DQ12</accession>
<comment type="similarity">
    <text evidence="1">Belongs to the FAM154 family.</text>
</comment>
<feature type="region of interest" description="Disordered" evidence="2">
    <location>
        <begin position="146"/>
        <end position="258"/>
    </location>
</feature>
<gene>
    <name evidence="3" type="ORF">J0S82_016160</name>
</gene>
<dbReference type="GO" id="GO:0008017">
    <property type="term" value="F:microtubule binding"/>
    <property type="evidence" value="ECO:0007669"/>
    <property type="project" value="InterPro"/>
</dbReference>
<dbReference type="AlphaFoldDB" id="A0A8J6DQ12"/>
<dbReference type="GO" id="GO:0036064">
    <property type="term" value="C:ciliary basal body"/>
    <property type="evidence" value="ECO:0007669"/>
    <property type="project" value="TreeGrafter"/>
</dbReference>
<sequence length="409" mass="44109">MTSLQNSDAQGRLPGVPVLPHPDTSLTVPAGRGVPGRGRLVRSSQPLAGPLISGRWPGTAVLWRRGLRVKPVLSPGLESQGQPLTLAGAHGGSGGCEPVSLPWKPKAASRFPCSHRRHRCLRGPTKLYESSGAAWPPTEYAEKYLAYGGTPRPAPGPRRESPAGRGRTAVTTVTSGPPPQGPEEQPGPQRSLQPVPTYRDHYRAWGPQPRRPCPPPQSYRPPAVRFGNPTTSQDAFAPPAASPPRSLQPPPAGPVRRDTSHRLDYVFHQLPPRPARPRAVYQPASRPFEGLTTHRRDFQGLAGEAARPCRPPLPRAAPDAPFKGSTEFRDSFRAWVVPPRECREAAGPTGSASRGAPPFEGVTQYSVEFTPKQWVACPAGYPCPPGYVFQGTDACGHRRFRRAPAARAC</sequence>